<keyword evidence="1" id="KW-0863">Zinc-finger</keyword>
<keyword evidence="3" id="KW-0812">Transmembrane</keyword>
<dbReference type="AlphaFoldDB" id="A0AA48I200"/>
<dbReference type="Gene3D" id="3.30.40.10">
    <property type="entry name" value="Zinc/RING finger domain, C3HC4 (zinc finger)"/>
    <property type="match status" value="1"/>
</dbReference>
<feature type="region of interest" description="Disordered" evidence="2">
    <location>
        <begin position="221"/>
        <end position="242"/>
    </location>
</feature>
<keyword evidence="7" id="KW-1185">Reference proteome</keyword>
<dbReference type="SUPFAM" id="SSF57850">
    <property type="entry name" value="RING/U-box"/>
    <property type="match status" value="1"/>
</dbReference>
<feature type="domain" description="RING-type" evidence="5">
    <location>
        <begin position="399"/>
        <end position="443"/>
    </location>
</feature>
<organism evidence="6 7">
    <name type="scientific">Cutaneotrichosporon cavernicola</name>
    <dbReference type="NCBI Taxonomy" id="279322"/>
    <lineage>
        <taxon>Eukaryota</taxon>
        <taxon>Fungi</taxon>
        <taxon>Dikarya</taxon>
        <taxon>Basidiomycota</taxon>
        <taxon>Agaricomycotina</taxon>
        <taxon>Tremellomycetes</taxon>
        <taxon>Trichosporonales</taxon>
        <taxon>Trichosporonaceae</taxon>
        <taxon>Cutaneotrichosporon</taxon>
    </lineage>
</organism>
<keyword evidence="1" id="KW-0479">Metal-binding</keyword>
<dbReference type="PROSITE" id="PS50089">
    <property type="entry name" value="ZF_RING_2"/>
    <property type="match status" value="1"/>
</dbReference>
<proteinExistence type="predicted"/>
<feature type="transmembrane region" description="Helical" evidence="3">
    <location>
        <begin position="250"/>
        <end position="271"/>
    </location>
</feature>
<feature type="compositionally biased region" description="Basic and acidic residues" evidence="2">
    <location>
        <begin position="484"/>
        <end position="499"/>
    </location>
</feature>
<evidence type="ECO:0000256" key="2">
    <source>
        <dbReference type="SAM" id="MobiDB-lite"/>
    </source>
</evidence>
<dbReference type="KEGG" id="ccac:CcaHIS019_0211010"/>
<feature type="region of interest" description="Disordered" evidence="2">
    <location>
        <begin position="344"/>
        <end position="391"/>
    </location>
</feature>
<evidence type="ECO:0000256" key="4">
    <source>
        <dbReference type="SAM" id="SignalP"/>
    </source>
</evidence>
<evidence type="ECO:0000313" key="6">
    <source>
        <dbReference type="EMBL" id="BEI89739.1"/>
    </source>
</evidence>
<dbReference type="Proteomes" id="UP001233271">
    <property type="component" value="Chromosome 2"/>
</dbReference>
<reference evidence="6" key="1">
    <citation type="journal article" date="2023" name="BMC Genomics">
        <title>Chromosome-level genome assemblies of Cutaneotrichosporon spp. (Trichosporonales, Basidiomycota) reveal imbalanced evolution between nucleotide sequences and chromosome synteny.</title>
        <authorList>
            <person name="Kobayashi Y."/>
            <person name="Kayamori A."/>
            <person name="Aoki K."/>
            <person name="Shiwa Y."/>
            <person name="Matsutani M."/>
            <person name="Fujita N."/>
            <person name="Sugita T."/>
            <person name="Iwasaki W."/>
            <person name="Tanaka N."/>
            <person name="Takashima M."/>
        </authorList>
    </citation>
    <scope>NUCLEOTIDE SEQUENCE</scope>
    <source>
        <strain evidence="6">HIS019</strain>
    </source>
</reference>
<feature type="signal peptide" evidence="4">
    <location>
        <begin position="1"/>
        <end position="22"/>
    </location>
</feature>
<keyword evidence="4" id="KW-0732">Signal</keyword>
<evidence type="ECO:0000256" key="1">
    <source>
        <dbReference type="PROSITE-ProRule" id="PRU00175"/>
    </source>
</evidence>
<evidence type="ECO:0000259" key="5">
    <source>
        <dbReference type="PROSITE" id="PS50089"/>
    </source>
</evidence>
<keyword evidence="1" id="KW-0862">Zinc</keyword>
<dbReference type="SMART" id="SM00184">
    <property type="entry name" value="RING"/>
    <property type="match status" value="1"/>
</dbReference>
<keyword evidence="3" id="KW-0472">Membrane</keyword>
<evidence type="ECO:0000256" key="3">
    <source>
        <dbReference type="SAM" id="Phobius"/>
    </source>
</evidence>
<keyword evidence="3" id="KW-1133">Transmembrane helix</keyword>
<name>A0AA48I200_9TREE</name>
<dbReference type="EMBL" id="AP028213">
    <property type="protein sequence ID" value="BEI89739.1"/>
    <property type="molecule type" value="Genomic_DNA"/>
</dbReference>
<feature type="compositionally biased region" description="Polar residues" evidence="2">
    <location>
        <begin position="346"/>
        <end position="366"/>
    </location>
</feature>
<dbReference type="CDD" id="cd16454">
    <property type="entry name" value="RING-H2_PA-TM-RING"/>
    <property type="match status" value="1"/>
</dbReference>
<feature type="chain" id="PRO_5041343692" description="RING-type domain-containing protein" evidence="4">
    <location>
        <begin position="23"/>
        <end position="506"/>
    </location>
</feature>
<dbReference type="Pfam" id="PF13639">
    <property type="entry name" value="zf-RING_2"/>
    <property type="match status" value="1"/>
</dbReference>
<gene>
    <name evidence="6" type="ORF">CcaverHIS019_0211010</name>
</gene>
<dbReference type="InterPro" id="IPR013083">
    <property type="entry name" value="Znf_RING/FYVE/PHD"/>
</dbReference>
<dbReference type="GO" id="GO:0008270">
    <property type="term" value="F:zinc ion binding"/>
    <property type="evidence" value="ECO:0007669"/>
    <property type="project" value="UniProtKB-KW"/>
</dbReference>
<dbReference type="InterPro" id="IPR001841">
    <property type="entry name" value="Znf_RING"/>
</dbReference>
<dbReference type="GeneID" id="85493610"/>
<dbReference type="PANTHER" id="PTHR45676">
    <property type="entry name" value="RING-H2 FINGER PROTEIN ATL51-RELATED"/>
    <property type="match status" value="1"/>
</dbReference>
<accession>A0AA48I200</accession>
<evidence type="ECO:0000313" key="7">
    <source>
        <dbReference type="Proteomes" id="UP001233271"/>
    </source>
</evidence>
<dbReference type="RefSeq" id="XP_060455005.1">
    <property type="nucleotide sequence ID" value="XM_060598186.1"/>
</dbReference>
<sequence>MWYNLRHLTAVLGLVLVNPAAAWIPAVPINDTDGLQVSVGSQLELSYNDPLAKYRTTISYQLQSEDREEVMNSTRGALVHFTEEMYRENVTTTTPWIALISCEVTESQNNTFIDLADIFTLARDSGAVSALLYATNTSMCLLNPAYIDTENFHHVLDIFATTDMRGAVMLEGQFSYTTADFFNFNATLLNESASDINATLNGKQLKHKSFIVAELTAMNGTAKPTQQEHPTPDEGGVQGGNQKRTNNAMIAVYVITGFIAAMVLMTCFSVVRRSLRPQTQRRYIPGGAMEEEDVGPPRRVGLAQAIVDTFPIIKFNKNTPVPVPPEPHRAKELEPSLNRFELQEMRSPSSAFPQASTLRGSSTKGSIATYDTPPLLEDSPDGSRRASTLEGEALRDDQCPICLLEFEDGDDLRVLPCQGQHRFHQACVDPWLLRVSTSCPLCRKDFNPDLDEHADASEDEDEPQPHRITRGYLALIRRARRREHGVDRGPSRTRPREADQTGPGGY</sequence>
<protein>
    <recommendedName>
        <fullName evidence="5">RING-type domain-containing protein</fullName>
    </recommendedName>
</protein>
<feature type="region of interest" description="Disordered" evidence="2">
    <location>
        <begin position="453"/>
        <end position="506"/>
    </location>
</feature>